<reference evidence="1 4" key="2">
    <citation type="submission" date="2023-11" db="EMBL/GenBank/DDBJ databases">
        <title>MicrobeMod: A computational toolkit for identifying prokaryotic methylation and restriction-modification with nanopore sequencing.</title>
        <authorList>
            <person name="Crits-Christoph A."/>
            <person name="Kang S.C."/>
            <person name="Lee H."/>
            <person name="Ostrov N."/>
        </authorList>
    </citation>
    <scope>NUCLEOTIDE SEQUENCE [LARGE SCALE GENOMIC DNA]</scope>
    <source>
        <strain evidence="1 4">ATCC BAA-571</strain>
    </source>
</reference>
<evidence type="ECO:0000313" key="2">
    <source>
        <dbReference type="EMBL" id="SDF62904.1"/>
    </source>
</evidence>
<dbReference type="OrthoDB" id="8963209at2"/>
<organism evidence="2 3">
    <name type="scientific">Ectopseudomonas alcaliphila</name>
    <dbReference type="NCBI Taxonomy" id="101564"/>
    <lineage>
        <taxon>Bacteria</taxon>
        <taxon>Pseudomonadati</taxon>
        <taxon>Pseudomonadota</taxon>
        <taxon>Gammaproteobacteria</taxon>
        <taxon>Pseudomonadales</taxon>
        <taxon>Pseudomonadaceae</taxon>
        <taxon>Ectopseudomonas</taxon>
    </lineage>
</organism>
<dbReference type="Proteomes" id="UP001278050">
    <property type="component" value="Unassembled WGS sequence"/>
</dbReference>
<accession>A0A1G7MMJ0</accession>
<evidence type="ECO:0000313" key="4">
    <source>
        <dbReference type="Proteomes" id="UP001278050"/>
    </source>
</evidence>
<name>A0A1G7MMJ0_9GAMM</name>
<sequence>MPSQKEIAQHLDMSERNCRDVLKALGIDWSESSLDEIRTAYIRDLREKAAGRGGSQVEQLNHARIEESTVKAANGRLTYHEKLGTLVPAADAASALKDWAGFANREYQGGVEKIVQQIEAEHQVTVDRDGVNRIAGSTISRIGGYADKLGRRIAGRGPAIQSPQGSADG</sequence>
<dbReference type="EMBL" id="JAWXXP010000001">
    <property type="protein sequence ID" value="MDX5994933.1"/>
    <property type="molecule type" value="Genomic_DNA"/>
</dbReference>
<dbReference type="EMBL" id="FNAE01000009">
    <property type="protein sequence ID" value="SDF62904.1"/>
    <property type="molecule type" value="Genomic_DNA"/>
</dbReference>
<reference evidence="2 3" key="1">
    <citation type="submission" date="2016-10" db="EMBL/GenBank/DDBJ databases">
        <authorList>
            <person name="de Groot N.N."/>
        </authorList>
    </citation>
    <scope>NUCLEOTIDE SEQUENCE [LARGE SCALE GENOMIC DNA]</scope>
    <source>
        <strain evidence="2 3">JCM 10630</strain>
    </source>
</reference>
<evidence type="ECO:0000313" key="1">
    <source>
        <dbReference type="EMBL" id="MDX5994933.1"/>
    </source>
</evidence>
<keyword evidence="4" id="KW-1185">Reference proteome</keyword>
<evidence type="ECO:0000313" key="3">
    <source>
        <dbReference type="Proteomes" id="UP000182413"/>
    </source>
</evidence>
<dbReference type="AlphaFoldDB" id="A0A1G7MMJ0"/>
<proteinExistence type="predicted"/>
<dbReference type="Proteomes" id="UP000182413">
    <property type="component" value="Unassembled WGS sequence"/>
</dbReference>
<gene>
    <name evidence="2" type="ORF">SAMN05216575_10986</name>
    <name evidence="1" type="ORF">SIM71_22950</name>
</gene>
<dbReference type="RefSeq" id="WP_074681703.1">
    <property type="nucleotide sequence ID" value="NZ_CBCSET010000008.1"/>
</dbReference>
<protein>
    <submittedName>
        <fullName evidence="2">Uncharacterized protein</fullName>
    </submittedName>
</protein>